<keyword evidence="1" id="KW-0540">Nuclease</keyword>
<reference evidence="18" key="1">
    <citation type="submission" date="2015-09" db="EMBL/GenBank/DDBJ databases">
        <authorList>
            <consortium name="Pathogen Informatics"/>
        </authorList>
    </citation>
    <scope>NUCLEOTIDE SEQUENCE</scope>
    <source>
        <strain evidence="18">2789STDY5834896</strain>
    </source>
</reference>
<dbReference type="PROSITE" id="PS51217">
    <property type="entry name" value="UVRD_HELICASE_CTER"/>
    <property type="match status" value="1"/>
</dbReference>
<evidence type="ECO:0000259" key="16">
    <source>
        <dbReference type="PROSITE" id="PS51198"/>
    </source>
</evidence>
<dbReference type="EC" id="5.6.2.4" evidence="12"/>
<feature type="region of interest" description="Disordered" evidence="15">
    <location>
        <begin position="534"/>
        <end position="561"/>
    </location>
</feature>
<dbReference type="Pfam" id="PF12705">
    <property type="entry name" value="PDDEXK_1"/>
    <property type="match status" value="1"/>
</dbReference>
<feature type="compositionally biased region" description="Basic and acidic residues" evidence="15">
    <location>
        <begin position="549"/>
        <end position="561"/>
    </location>
</feature>
<evidence type="ECO:0000259" key="17">
    <source>
        <dbReference type="PROSITE" id="PS51217"/>
    </source>
</evidence>
<keyword evidence="9" id="KW-0234">DNA repair</keyword>
<evidence type="ECO:0000256" key="6">
    <source>
        <dbReference type="ARBA" id="ARBA00022839"/>
    </source>
</evidence>
<evidence type="ECO:0000256" key="9">
    <source>
        <dbReference type="ARBA" id="ARBA00023204"/>
    </source>
</evidence>
<dbReference type="GO" id="GO:0000725">
    <property type="term" value="P:recombinational repair"/>
    <property type="evidence" value="ECO:0007669"/>
    <property type="project" value="TreeGrafter"/>
</dbReference>
<evidence type="ECO:0000256" key="4">
    <source>
        <dbReference type="ARBA" id="ARBA00022801"/>
    </source>
</evidence>
<dbReference type="SUPFAM" id="SSF52540">
    <property type="entry name" value="P-loop containing nucleoside triphosphate hydrolases"/>
    <property type="match status" value="1"/>
</dbReference>
<keyword evidence="5 14" id="KW-0347">Helicase</keyword>
<dbReference type="PANTHER" id="PTHR11070:SF48">
    <property type="entry name" value="ATP-DEPENDENT HELICASE_NUCLEASE SUBUNIT A"/>
    <property type="match status" value="1"/>
</dbReference>
<dbReference type="NCBIfam" id="TIGR02785">
    <property type="entry name" value="addA_Gpos"/>
    <property type="match status" value="1"/>
</dbReference>
<name>A0A1C6HSP7_9FIRM</name>
<dbReference type="InterPro" id="IPR011604">
    <property type="entry name" value="PDDEXK-like_dom_sf"/>
</dbReference>
<protein>
    <recommendedName>
        <fullName evidence="12">DNA 3'-5' helicase</fullName>
        <ecNumber evidence="12">5.6.2.4</ecNumber>
    </recommendedName>
</protein>
<dbReference type="AlphaFoldDB" id="A0A1C6HSP7"/>
<comment type="catalytic activity">
    <reaction evidence="13">
        <text>ATP + H2O = ADP + phosphate + H(+)</text>
        <dbReference type="Rhea" id="RHEA:13065"/>
        <dbReference type="ChEBI" id="CHEBI:15377"/>
        <dbReference type="ChEBI" id="CHEBI:15378"/>
        <dbReference type="ChEBI" id="CHEBI:30616"/>
        <dbReference type="ChEBI" id="CHEBI:43474"/>
        <dbReference type="ChEBI" id="CHEBI:456216"/>
        <dbReference type="EC" id="5.6.2.4"/>
    </reaction>
</comment>
<dbReference type="GO" id="GO:0016887">
    <property type="term" value="F:ATP hydrolysis activity"/>
    <property type="evidence" value="ECO:0007669"/>
    <property type="project" value="RHEA"/>
</dbReference>
<dbReference type="GO" id="GO:0003677">
    <property type="term" value="F:DNA binding"/>
    <property type="evidence" value="ECO:0007669"/>
    <property type="project" value="UniProtKB-KW"/>
</dbReference>
<dbReference type="GO" id="GO:0033202">
    <property type="term" value="C:DNA helicase complex"/>
    <property type="evidence" value="ECO:0007669"/>
    <property type="project" value="TreeGrafter"/>
</dbReference>
<dbReference type="InterPro" id="IPR011335">
    <property type="entry name" value="Restrct_endonuc-II-like"/>
</dbReference>
<accession>A0A1C6HSP7</accession>
<evidence type="ECO:0000256" key="12">
    <source>
        <dbReference type="ARBA" id="ARBA00034808"/>
    </source>
</evidence>
<dbReference type="Pfam" id="PF00580">
    <property type="entry name" value="UvrD-helicase"/>
    <property type="match status" value="1"/>
</dbReference>
<evidence type="ECO:0000256" key="1">
    <source>
        <dbReference type="ARBA" id="ARBA00022722"/>
    </source>
</evidence>
<keyword evidence="2 14" id="KW-0547">Nucleotide-binding</keyword>
<dbReference type="Gene3D" id="3.40.50.300">
    <property type="entry name" value="P-loop containing nucleotide triphosphate hydrolases"/>
    <property type="match status" value="4"/>
</dbReference>
<evidence type="ECO:0000256" key="15">
    <source>
        <dbReference type="SAM" id="MobiDB-lite"/>
    </source>
</evidence>
<evidence type="ECO:0000256" key="3">
    <source>
        <dbReference type="ARBA" id="ARBA00022763"/>
    </source>
</evidence>
<dbReference type="InterPro" id="IPR000212">
    <property type="entry name" value="DNA_helicase_UvrD/REP"/>
</dbReference>
<keyword evidence="8" id="KW-0238">DNA-binding</keyword>
<dbReference type="InterPro" id="IPR014016">
    <property type="entry name" value="UvrD-like_ATP-bd"/>
</dbReference>
<dbReference type="Pfam" id="PF13361">
    <property type="entry name" value="UvrD_C"/>
    <property type="match status" value="1"/>
</dbReference>
<keyword evidence="10" id="KW-0413">Isomerase</keyword>
<dbReference type="Gene3D" id="3.90.320.10">
    <property type="match status" value="1"/>
</dbReference>
<evidence type="ECO:0000256" key="14">
    <source>
        <dbReference type="PROSITE-ProRule" id="PRU00560"/>
    </source>
</evidence>
<dbReference type="GO" id="GO:0005524">
    <property type="term" value="F:ATP binding"/>
    <property type="evidence" value="ECO:0007669"/>
    <property type="project" value="UniProtKB-UniRule"/>
</dbReference>
<keyword evidence="7 14" id="KW-0067">ATP-binding</keyword>
<dbReference type="InterPro" id="IPR014017">
    <property type="entry name" value="DNA_helicase_UvrD-like_C"/>
</dbReference>
<dbReference type="PROSITE" id="PS51198">
    <property type="entry name" value="UVRD_HELICASE_ATP_BIND"/>
    <property type="match status" value="1"/>
</dbReference>
<dbReference type="GO" id="GO:0006302">
    <property type="term" value="P:double-strand break repair"/>
    <property type="evidence" value="ECO:0007669"/>
    <property type="project" value="InterPro"/>
</dbReference>
<dbReference type="InterPro" id="IPR027417">
    <property type="entry name" value="P-loop_NTPase"/>
</dbReference>
<evidence type="ECO:0000256" key="10">
    <source>
        <dbReference type="ARBA" id="ARBA00023235"/>
    </source>
</evidence>
<feature type="domain" description="UvrD-like helicase ATP-binding" evidence="16">
    <location>
        <begin position="5"/>
        <end position="475"/>
    </location>
</feature>
<dbReference type="EMBL" id="FMHG01000001">
    <property type="protein sequence ID" value="SCJ60103.1"/>
    <property type="molecule type" value="Genomic_DNA"/>
</dbReference>
<keyword evidence="4 14" id="KW-0378">Hydrolase</keyword>
<evidence type="ECO:0000256" key="7">
    <source>
        <dbReference type="ARBA" id="ARBA00022840"/>
    </source>
</evidence>
<keyword evidence="3" id="KW-0227">DNA damage</keyword>
<evidence type="ECO:0000256" key="8">
    <source>
        <dbReference type="ARBA" id="ARBA00023125"/>
    </source>
</evidence>
<dbReference type="GO" id="GO:0005829">
    <property type="term" value="C:cytosol"/>
    <property type="evidence" value="ECO:0007669"/>
    <property type="project" value="TreeGrafter"/>
</dbReference>
<evidence type="ECO:0000313" key="18">
    <source>
        <dbReference type="EMBL" id="SCJ60103.1"/>
    </source>
</evidence>
<proteinExistence type="predicted"/>
<dbReference type="PANTHER" id="PTHR11070">
    <property type="entry name" value="UVRD / RECB / PCRA DNA HELICASE FAMILY MEMBER"/>
    <property type="match status" value="1"/>
</dbReference>
<dbReference type="GO" id="GO:0004527">
    <property type="term" value="F:exonuclease activity"/>
    <property type="evidence" value="ECO:0007669"/>
    <property type="project" value="UniProtKB-KW"/>
</dbReference>
<organism evidence="18">
    <name type="scientific">uncultured Anaerotruncus sp</name>
    <dbReference type="NCBI Taxonomy" id="905011"/>
    <lineage>
        <taxon>Bacteria</taxon>
        <taxon>Bacillati</taxon>
        <taxon>Bacillota</taxon>
        <taxon>Clostridia</taxon>
        <taxon>Eubacteriales</taxon>
        <taxon>Oscillospiraceae</taxon>
        <taxon>Anaerotruncus</taxon>
        <taxon>environmental samples</taxon>
    </lineage>
</organism>
<evidence type="ECO:0000256" key="11">
    <source>
        <dbReference type="ARBA" id="ARBA00034617"/>
    </source>
</evidence>
<comment type="catalytic activity">
    <reaction evidence="11">
        <text>Couples ATP hydrolysis with the unwinding of duplex DNA by translocating in the 3'-5' direction.</text>
        <dbReference type="EC" id="5.6.2.4"/>
    </reaction>
</comment>
<feature type="binding site" evidence="14">
    <location>
        <begin position="26"/>
        <end position="33"/>
    </location>
    <ligand>
        <name>ATP</name>
        <dbReference type="ChEBI" id="CHEBI:30616"/>
    </ligand>
</feature>
<dbReference type="InterPro" id="IPR038726">
    <property type="entry name" value="PDDEXK_AddAB-type"/>
</dbReference>
<evidence type="ECO:0000256" key="2">
    <source>
        <dbReference type="ARBA" id="ARBA00022741"/>
    </source>
</evidence>
<gene>
    <name evidence="18" type="primary">addA</name>
    <name evidence="18" type="ORF">SAMEA3545359_00995</name>
</gene>
<evidence type="ECO:0000256" key="13">
    <source>
        <dbReference type="ARBA" id="ARBA00048988"/>
    </source>
</evidence>
<feature type="domain" description="UvrD-like helicase C-terminal" evidence="17">
    <location>
        <begin position="523"/>
        <end position="807"/>
    </location>
</feature>
<dbReference type="Gene3D" id="1.10.486.10">
    <property type="entry name" value="PCRA, domain 4"/>
    <property type="match status" value="1"/>
</dbReference>
<evidence type="ECO:0000256" key="5">
    <source>
        <dbReference type="ARBA" id="ARBA00022806"/>
    </source>
</evidence>
<dbReference type="InterPro" id="IPR014152">
    <property type="entry name" value="AddA"/>
</dbReference>
<sequence length="1197" mass="132521">MAAKRRFTPAQQAAVDDRGGTLLISAAAGSGKTSVLTARVVALLCDEQCPRDPQSMLIVTFTHAAAAEMKQRIYQGLADKIAKDPQNAFLRRQQALVGRADICTIHAFCLRLIREQFSSLGLRRDFSLCDDAQARLLKKETVARLLDEKYERAEPGFLALSEQIDAQRSDHKLGEVVLGLHDFFVSHPYPEHWCRQMLAAFAASGEDFSASPWGIQLCQSAAALCEDLLQTVDRMRRQSAEDGVLYAALDDLFSQDAAQVRTVWQAARSGDVEALRQSLLQLGFARFTAPKGYADDPLKKQLQQDRDKLKKALKDFLQKRLPRSLEQHAQDVEAQLPVLRQMYDLVLEFDAQLTAEKRAQNLLEFSDLEQMALRLCTVRDGDTIRQSDWGEKLAADIDFIMVDEYQDTNDAQDALFLALSKNGGNLFMVGDVKQSIYRFRQARPEIFMQKKRAFSPYDGVHYPALINLDRNFRSSRDVTETVNFFFSRLMSLQVGEVDYRDGEALVCAGGYDKFDLDTATEVALIDCSDPAAPKPVAGQAQQSLFGAPPKEDPPPCEETRTPDEQEADWVAARIAQMVQDGFLVRDGDEVRPARYGDFAVLLRSVKGKAGTYIRRMKLAGVPAAGEGSQGFLTQKEVVMVKNLLGVLKNPKNDLALTGCMLSPIFGFTPGELAAIRAGAPPAPEGARQSFYSMVLCCRGQKKVDDFLSLTEHFRRLSDLLSARELIERIYDATDLPAIVGQLSQGRVRQENLKLLLTYAQQFGQSGSARDFLAYLERIEEQKGDLKGAQGPGGEDAVSVLSIHRSKGLEFPVCFVCDLGHLYNLSDIQGRWLLSPALGFSLYRRREHFLQHSTLCHEAARLQQKASTISEEMRILYVAMTRAKQKLILTMHSTDPQNWLLRRHRAGTSPYAVSESRCFGDCVLSALADCSGADSLFAGLGVVSQWQKRCGFGLVANSCRAPQPPQPESASHQAQPAAPDAALVAQLKQQLAYRYPLAALGQVPAKVSVSQLAKGRSTRLNTRPVFTYQGGLTPVQRGNALHKFMQYCSYHRAAADPAAEIARLRAEAYLHPQEADSIEPASVAAFFASDIGAEILACQTLYRELDFFTAVDSGEIDPASAGLGAQVLIQGVADCVLDRGDGLWIIDYKTDRVKAADQLAERYRTQLEVYTRGIGELLGKPVTRRVLYSFYLGQSVDV</sequence>
<dbReference type="GO" id="GO:0043138">
    <property type="term" value="F:3'-5' DNA helicase activity"/>
    <property type="evidence" value="ECO:0007669"/>
    <property type="project" value="UniProtKB-EC"/>
</dbReference>
<keyword evidence="6" id="KW-0269">Exonuclease</keyword>
<dbReference type="SUPFAM" id="SSF52980">
    <property type="entry name" value="Restriction endonuclease-like"/>
    <property type="match status" value="1"/>
</dbReference>